<keyword evidence="5" id="KW-0328">Glycosyltransferase</keyword>
<keyword evidence="1" id="KW-0028">Amino-acid biosynthesis</keyword>
<dbReference type="UniPathway" id="UPA00065"/>
<dbReference type="OrthoDB" id="85156at2157"/>
<organism evidence="8 9">
    <name type="scientific">Methanosalsum zhilinae (strain DSM 4017 / NBRC 107636 / OCM 62 / WeN5)</name>
    <name type="common">Methanohalophilus zhilinae</name>
    <dbReference type="NCBI Taxonomy" id="679901"/>
    <lineage>
        <taxon>Archaea</taxon>
        <taxon>Methanobacteriati</taxon>
        <taxon>Methanobacteriota</taxon>
        <taxon>Stenosarchaea group</taxon>
        <taxon>Methanomicrobia</taxon>
        <taxon>Methanosarcinales</taxon>
        <taxon>Methanosarcinaceae</taxon>
        <taxon>Methanosalsum</taxon>
    </lineage>
</organism>
<dbReference type="PANTHER" id="PTHR20861">
    <property type="entry name" value="HOMOSERINE/4-DIPHOSPHOCYTIDYL-2-C-METHYL-D-ERYTHRITOL KINASE"/>
    <property type="match status" value="1"/>
</dbReference>
<dbReference type="SUPFAM" id="SSF54211">
    <property type="entry name" value="Ribosomal protein S5 domain 2-like"/>
    <property type="match status" value="1"/>
</dbReference>
<comment type="function">
    <text evidence="5">Catalyzes the condensation of 4-aminobenzoate (pABA) with 5-phospho-alpha-D-ribose 1-diphosphate (PRPP) to produce beta-ribofuranosylaminobenzene 5'-phosphate (beta-RFA-P).</text>
</comment>
<dbReference type="KEGG" id="mzh:Mzhil_1969"/>
<dbReference type="Pfam" id="PF00288">
    <property type="entry name" value="GHMP_kinases_N"/>
    <property type="match status" value="1"/>
</dbReference>
<feature type="domain" description="GHMP kinase N-terminal" evidence="6">
    <location>
        <begin position="57"/>
        <end position="135"/>
    </location>
</feature>
<accession>F7XKT9</accession>
<dbReference type="HOGENOM" id="CLU_061764_0_0_2"/>
<feature type="domain" description="GHMP kinase C-terminal" evidence="7">
    <location>
        <begin position="215"/>
        <end position="294"/>
    </location>
</feature>
<name>F7XKT9_METZD</name>
<dbReference type="InterPro" id="IPR036554">
    <property type="entry name" value="GHMP_kinase_C_sf"/>
</dbReference>
<dbReference type="NCBIfam" id="NF040726">
    <property type="entry name" value="BetaRFA-P_synth"/>
    <property type="match status" value="1"/>
</dbReference>
<dbReference type="AlphaFoldDB" id="F7XKT9"/>
<dbReference type="InterPro" id="IPR006204">
    <property type="entry name" value="GHMP_kinase_N_dom"/>
</dbReference>
<gene>
    <name evidence="8" type="ordered locus">Mzhil_1969</name>
</gene>
<keyword evidence="3" id="KW-0547">Nucleotide-binding</keyword>
<dbReference type="InterPro" id="IPR053442">
    <property type="entry name" value="Beta-RFA-P_synthase"/>
</dbReference>
<evidence type="ECO:0000256" key="1">
    <source>
        <dbReference type="ARBA" id="ARBA00022605"/>
    </source>
</evidence>
<dbReference type="InterPro" id="IPR014721">
    <property type="entry name" value="Ribsml_uS5_D2-typ_fold_subgr"/>
</dbReference>
<sequence length="319" mass="34268">MIRITSPSRLHLGLIDLNAEFGRVDGGAGITLDYPCIRIVAEKSDTLEVHDGSHLKNKMKQAADSVLKGRGGICIHVEEDVLSHVGLGSGTQAALCAAMAACRLYGLEYTVRELAEMAGRGGTSGIGVAGFEHGGFIVDAGHRFSRKKSFSPSAASREPPAPVIFRHDFPDWDIILAIPRIKGAHDKEEMNIFSRECPIPLAEVQAVSHTILMQMIPAIMEKDIEAFGRAVNHLQTTGFKKREIAIQSPVVSELMETMIEHGAEGAGMSSFGPAVYAISDRRTNSERIAKKAGQVLNEGIGGDVMITRGNNSGAVIEEI</sequence>
<dbReference type="GO" id="GO:0043793">
    <property type="term" value="F:beta-ribofuranosylaminobenzene 5'-phosphate synthase activity"/>
    <property type="evidence" value="ECO:0007669"/>
    <property type="project" value="UniProtKB-EC"/>
</dbReference>
<comment type="pathway">
    <text evidence="5">Cofactor biosynthesis; 5,6,7,8-tetrahydromethanopterin biosynthesis.</text>
</comment>
<proteinExistence type="inferred from homology"/>
<dbReference type="GO" id="GO:0008652">
    <property type="term" value="P:amino acid biosynthetic process"/>
    <property type="evidence" value="ECO:0007669"/>
    <property type="project" value="UniProtKB-KW"/>
</dbReference>
<evidence type="ECO:0000313" key="8">
    <source>
        <dbReference type="EMBL" id="AEH61803.1"/>
    </source>
</evidence>
<dbReference type="Gene3D" id="3.30.230.10">
    <property type="match status" value="1"/>
</dbReference>
<evidence type="ECO:0000256" key="4">
    <source>
        <dbReference type="ARBA" id="ARBA00022840"/>
    </source>
</evidence>
<dbReference type="InterPro" id="IPR004422">
    <property type="entry name" value="RFAP_synthase"/>
</dbReference>
<reference evidence="8" key="1">
    <citation type="submission" date="2010-07" db="EMBL/GenBank/DDBJ databases">
        <title>The complete genome of Methanosalsum zhilinae DSM 4017.</title>
        <authorList>
            <consortium name="US DOE Joint Genome Institute (JGI-PGF)"/>
            <person name="Lucas S."/>
            <person name="Copeland A."/>
            <person name="Lapidus A."/>
            <person name="Glavina del Rio T."/>
            <person name="Dalin E."/>
            <person name="Tice H."/>
            <person name="Bruce D."/>
            <person name="Goodwin L."/>
            <person name="Pitluck S."/>
            <person name="Kyrpides N."/>
            <person name="Mavromatis K."/>
            <person name="Ovchinnikova G."/>
            <person name="Daligault H."/>
            <person name="Detter J.C."/>
            <person name="Han C."/>
            <person name="Tapia R."/>
            <person name="Larimer F."/>
            <person name="Land M."/>
            <person name="Hauser L."/>
            <person name="Markowitz V."/>
            <person name="Cheng J.-F."/>
            <person name="Hugenholtz P."/>
            <person name="Woyke T."/>
            <person name="Wu D."/>
            <person name="Spring S."/>
            <person name="Schueler E."/>
            <person name="Brambilla E."/>
            <person name="Klenk H.-P."/>
            <person name="Eisen J.A."/>
        </authorList>
    </citation>
    <scope>NUCLEOTIDE SEQUENCE</scope>
    <source>
        <strain evidence="8">DSM 4017</strain>
    </source>
</reference>
<evidence type="ECO:0000259" key="7">
    <source>
        <dbReference type="Pfam" id="PF08544"/>
    </source>
</evidence>
<dbReference type="RefSeq" id="WP_013899239.1">
    <property type="nucleotide sequence ID" value="NC_015676.1"/>
</dbReference>
<keyword evidence="9" id="KW-1185">Reference proteome</keyword>
<evidence type="ECO:0000259" key="6">
    <source>
        <dbReference type="Pfam" id="PF00288"/>
    </source>
</evidence>
<comment type="subunit">
    <text evidence="5">Homodimer.</text>
</comment>
<evidence type="ECO:0000256" key="2">
    <source>
        <dbReference type="ARBA" id="ARBA00022679"/>
    </source>
</evidence>
<evidence type="ECO:0000256" key="3">
    <source>
        <dbReference type="ARBA" id="ARBA00022741"/>
    </source>
</evidence>
<evidence type="ECO:0000313" key="9">
    <source>
        <dbReference type="Proteomes" id="UP000006622"/>
    </source>
</evidence>
<dbReference type="NCBIfam" id="TIGR00144">
    <property type="entry name" value="beta_RFAP_syn"/>
    <property type="match status" value="1"/>
</dbReference>
<dbReference type="GO" id="GO:0005524">
    <property type="term" value="F:ATP binding"/>
    <property type="evidence" value="ECO:0007669"/>
    <property type="project" value="UniProtKB-UniRule"/>
</dbReference>
<evidence type="ECO:0000256" key="5">
    <source>
        <dbReference type="PIRNR" id="PIRNR004884"/>
    </source>
</evidence>
<dbReference type="Pfam" id="PF08544">
    <property type="entry name" value="GHMP_kinases_C"/>
    <property type="match status" value="1"/>
</dbReference>
<dbReference type="Proteomes" id="UP000006622">
    <property type="component" value="Chromosome"/>
</dbReference>
<dbReference type="InterPro" id="IPR013750">
    <property type="entry name" value="GHMP_kinase_C_dom"/>
</dbReference>
<dbReference type="EC" id="2.4.2.54" evidence="5"/>
<dbReference type="Gene3D" id="3.30.70.890">
    <property type="entry name" value="GHMP kinase, C-terminal domain"/>
    <property type="match status" value="1"/>
</dbReference>
<keyword evidence="4" id="KW-0067">ATP-binding</keyword>
<dbReference type="STRING" id="679901.Mzhil_1969"/>
<protein>
    <recommendedName>
        <fullName evidence="5">Beta-ribofuranosylaminobenzene 5'-phosphate synthase</fullName>
        <shortName evidence="5">Beta-RFA-P synthase</shortName>
        <ecNumber evidence="5">2.4.2.54</ecNumber>
    </recommendedName>
</protein>
<comment type="similarity">
    <text evidence="5">Belongs to the beta-RFA-P synthase family.</text>
</comment>
<keyword evidence="2 5" id="KW-0808">Transferase</keyword>
<dbReference type="SUPFAM" id="SSF55060">
    <property type="entry name" value="GHMP Kinase, C-terminal domain"/>
    <property type="match status" value="1"/>
</dbReference>
<dbReference type="PANTHER" id="PTHR20861:SF6">
    <property type="entry name" value="BETA-RIBOFURANOSYLPHENOL 5'-PHOSPHATE SYNTHASE"/>
    <property type="match status" value="1"/>
</dbReference>
<comment type="catalytic activity">
    <reaction evidence="5">
        <text>5-phospho-alpha-D-ribose 1-diphosphate + 4-hydroxybenzoate + H(+) = 4-(beta-D-ribofuranosyl)phenol 5'-phosphate + CO2 + diphosphate</text>
        <dbReference type="Rhea" id="RHEA:48556"/>
        <dbReference type="ChEBI" id="CHEBI:15378"/>
        <dbReference type="ChEBI" id="CHEBI:16526"/>
        <dbReference type="ChEBI" id="CHEBI:17879"/>
        <dbReference type="ChEBI" id="CHEBI:33019"/>
        <dbReference type="ChEBI" id="CHEBI:58017"/>
        <dbReference type="ChEBI" id="CHEBI:82767"/>
        <dbReference type="EC" id="2.4.2.54"/>
    </reaction>
</comment>
<dbReference type="GeneID" id="10823614"/>
<dbReference type="InterPro" id="IPR020568">
    <property type="entry name" value="Ribosomal_Su5_D2-typ_SF"/>
</dbReference>
<dbReference type="PIRSF" id="PIRSF004884">
    <property type="entry name" value="Sugar_kin_arch"/>
    <property type="match status" value="1"/>
</dbReference>
<dbReference type="EMBL" id="CP002101">
    <property type="protein sequence ID" value="AEH61803.1"/>
    <property type="molecule type" value="Genomic_DNA"/>
</dbReference>